<protein>
    <submittedName>
        <fullName evidence="2">Uncharacterized protein</fullName>
    </submittedName>
</protein>
<evidence type="ECO:0000313" key="3">
    <source>
        <dbReference type="EMBL" id="CAF3721861.1"/>
    </source>
</evidence>
<evidence type="ECO:0000313" key="1">
    <source>
        <dbReference type="EMBL" id="CAF0947365.1"/>
    </source>
</evidence>
<organism evidence="2 5">
    <name type="scientific">Didymodactylos carnosus</name>
    <dbReference type="NCBI Taxonomy" id="1234261"/>
    <lineage>
        <taxon>Eukaryota</taxon>
        <taxon>Metazoa</taxon>
        <taxon>Spiralia</taxon>
        <taxon>Gnathifera</taxon>
        <taxon>Rotifera</taxon>
        <taxon>Eurotatoria</taxon>
        <taxon>Bdelloidea</taxon>
        <taxon>Philodinida</taxon>
        <taxon>Philodinidae</taxon>
        <taxon>Didymodactylos</taxon>
    </lineage>
</organism>
<dbReference type="EMBL" id="CAJNOQ010002438">
    <property type="protein sequence ID" value="CAF0958307.1"/>
    <property type="molecule type" value="Genomic_DNA"/>
</dbReference>
<dbReference type="AlphaFoldDB" id="A0A814DRZ7"/>
<dbReference type="Proteomes" id="UP000682733">
    <property type="component" value="Unassembled WGS sequence"/>
</dbReference>
<dbReference type="Proteomes" id="UP000663829">
    <property type="component" value="Unassembled WGS sequence"/>
</dbReference>
<gene>
    <name evidence="2" type="ORF">GPM918_LOCUS11618</name>
    <name evidence="1" type="ORF">OVA965_LOCUS11965</name>
    <name evidence="4" type="ORF">SRO942_LOCUS11619</name>
    <name evidence="3" type="ORF">TMI583_LOCUS11969</name>
</gene>
<dbReference type="OrthoDB" id="10042556at2759"/>
<proteinExistence type="predicted"/>
<accession>A0A814DRZ7</accession>
<comment type="caution">
    <text evidence="2">The sequence shown here is derived from an EMBL/GenBank/DDBJ whole genome shotgun (WGS) entry which is preliminary data.</text>
</comment>
<dbReference type="EMBL" id="CAJNOK010004718">
    <property type="protein sequence ID" value="CAF0947365.1"/>
    <property type="molecule type" value="Genomic_DNA"/>
</dbReference>
<dbReference type="EMBL" id="CAJOBA010004723">
    <property type="protein sequence ID" value="CAF3721861.1"/>
    <property type="molecule type" value="Genomic_DNA"/>
</dbReference>
<reference evidence="2" key="1">
    <citation type="submission" date="2021-02" db="EMBL/GenBank/DDBJ databases">
        <authorList>
            <person name="Nowell W R."/>
        </authorList>
    </citation>
    <scope>NUCLEOTIDE SEQUENCE</scope>
</reference>
<dbReference type="Proteomes" id="UP000681722">
    <property type="component" value="Unassembled WGS sequence"/>
</dbReference>
<dbReference type="EMBL" id="CAJOBC010002438">
    <property type="protein sequence ID" value="CAF3733174.1"/>
    <property type="molecule type" value="Genomic_DNA"/>
</dbReference>
<dbReference type="Proteomes" id="UP000677228">
    <property type="component" value="Unassembled WGS sequence"/>
</dbReference>
<name>A0A814DRZ7_9BILA</name>
<evidence type="ECO:0000313" key="5">
    <source>
        <dbReference type="Proteomes" id="UP000663829"/>
    </source>
</evidence>
<evidence type="ECO:0000313" key="4">
    <source>
        <dbReference type="EMBL" id="CAF3733174.1"/>
    </source>
</evidence>
<evidence type="ECO:0000313" key="2">
    <source>
        <dbReference type="EMBL" id="CAF0958307.1"/>
    </source>
</evidence>
<keyword evidence="5" id="KW-1185">Reference proteome</keyword>
<sequence>MFIIASDKLVVLIAKMSLQYHGDPSRDNHFWVYLRNQPLQNPRWDTHNAEQFCYNHKFIQSIDGQQGIAEYQCQGHNTLFHGDTLKQNYFIYVYPMEHETKKHLENNWETYDINDLCNNYQLVKDGVIKIYKCNGHRA</sequence>